<dbReference type="InterPro" id="IPR051448">
    <property type="entry name" value="CdaR-like_regulators"/>
</dbReference>
<dbReference type="PANTHER" id="PTHR33744:SF1">
    <property type="entry name" value="DNA-BINDING TRANSCRIPTIONAL ACTIVATOR ADER"/>
    <property type="match status" value="1"/>
</dbReference>
<evidence type="ECO:0000259" key="3">
    <source>
        <dbReference type="Pfam" id="PF13556"/>
    </source>
</evidence>
<dbReference type="InterPro" id="IPR012914">
    <property type="entry name" value="PucR_dom"/>
</dbReference>
<dbReference type="Gene3D" id="1.10.10.2840">
    <property type="entry name" value="PucR C-terminal helix-turn-helix domain"/>
    <property type="match status" value="1"/>
</dbReference>
<dbReference type="Pfam" id="PF13556">
    <property type="entry name" value="HTH_30"/>
    <property type="match status" value="1"/>
</dbReference>
<name>A0A9D1PDK2_9FIRM</name>
<evidence type="ECO:0000313" key="6">
    <source>
        <dbReference type="Proteomes" id="UP000886814"/>
    </source>
</evidence>
<comment type="caution">
    <text evidence="5">The sequence shown here is derived from an EMBL/GenBank/DDBJ whole genome shotgun (WGS) entry which is preliminary data.</text>
</comment>
<reference evidence="5" key="1">
    <citation type="journal article" date="2021" name="PeerJ">
        <title>Extensive microbial diversity within the chicken gut microbiome revealed by metagenomics and culture.</title>
        <authorList>
            <person name="Gilroy R."/>
            <person name="Ravi A."/>
            <person name="Getino M."/>
            <person name="Pursley I."/>
            <person name="Horton D.L."/>
            <person name="Alikhan N.F."/>
            <person name="Baker D."/>
            <person name="Gharbi K."/>
            <person name="Hall N."/>
            <person name="Watson M."/>
            <person name="Adriaenssens E.M."/>
            <person name="Foster-Nyarko E."/>
            <person name="Jarju S."/>
            <person name="Secka A."/>
            <person name="Antonio M."/>
            <person name="Oren A."/>
            <person name="Chaudhuri R.R."/>
            <person name="La Ragione R."/>
            <person name="Hildebrand F."/>
            <person name="Pallen M.J."/>
        </authorList>
    </citation>
    <scope>NUCLEOTIDE SEQUENCE</scope>
    <source>
        <strain evidence="5">CHK195-9823</strain>
    </source>
</reference>
<dbReference type="SUPFAM" id="SSF75138">
    <property type="entry name" value="HprK N-terminal domain-like"/>
    <property type="match status" value="1"/>
</dbReference>
<dbReference type="InterPro" id="IPR042070">
    <property type="entry name" value="PucR_C-HTH_sf"/>
</dbReference>
<reference evidence="5" key="2">
    <citation type="submission" date="2021-04" db="EMBL/GenBank/DDBJ databases">
        <authorList>
            <person name="Gilroy R."/>
        </authorList>
    </citation>
    <scope>NUCLEOTIDE SEQUENCE</scope>
    <source>
        <strain evidence="5">CHK195-9823</strain>
    </source>
</reference>
<proteinExistence type="inferred from homology"/>
<evidence type="ECO:0000259" key="4">
    <source>
        <dbReference type="Pfam" id="PF17853"/>
    </source>
</evidence>
<dbReference type="InterPro" id="IPR041522">
    <property type="entry name" value="CdaR_GGDEF"/>
</dbReference>
<gene>
    <name evidence="5" type="ORF">H9747_09680</name>
</gene>
<accession>A0A9D1PDK2</accession>
<dbReference type="PANTHER" id="PTHR33744">
    <property type="entry name" value="CARBOHYDRATE DIACID REGULATOR"/>
    <property type="match status" value="1"/>
</dbReference>
<dbReference type="AlphaFoldDB" id="A0A9D1PDK2"/>
<dbReference type="EMBL" id="DXIQ01000063">
    <property type="protein sequence ID" value="HIV39245.1"/>
    <property type="molecule type" value="Genomic_DNA"/>
</dbReference>
<feature type="domain" description="CdaR GGDEF-like" evidence="4">
    <location>
        <begin position="151"/>
        <end position="279"/>
    </location>
</feature>
<evidence type="ECO:0000313" key="5">
    <source>
        <dbReference type="EMBL" id="HIV39245.1"/>
    </source>
</evidence>
<sequence length="411" mass="47039">MSLLLKDIYSETKNRFRLELVCGARGLNRLINWVYVAEDIATTDFLYGNELIITTGMGKQSSSGWLYDFVVELFWQGTCGLILNTGMYLSEDDITPEIRNFCEEHSYPLFTMPWEIHIYDITRSYYNRIFRDTQSADAVTEAVLDLISGSDPEHAISVLLRRGFSPEQGYLAYCINGKGPEQERAKLENTVRLELKVHFPGSHMCHFREDILVLLPCTDNAELNPSETGASAGLKNAVRDLAGRISRSFPRWDIRSGLGSVSELKEFPRSFRQARSALASSFSSGEIFCAFDDLGFYKILFSVSDRNVLNDYWREKLEPVITYDKTHKSCCLETLYQYLICSGSIQKIAEAMYCHRNTVNYRVRILRETLGLHLDNVQDRFELLAAFYVRSFCDPGPESGYLLISYRSIEI</sequence>
<organism evidence="5 6">
    <name type="scientific">Candidatus Blautia stercorigallinarum</name>
    <dbReference type="NCBI Taxonomy" id="2838501"/>
    <lineage>
        <taxon>Bacteria</taxon>
        <taxon>Bacillati</taxon>
        <taxon>Bacillota</taxon>
        <taxon>Clostridia</taxon>
        <taxon>Lachnospirales</taxon>
        <taxon>Lachnospiraceae</taxon>
        <taxon>Blautia</taxon>
    </lineage>
</organism>
<comment type="similarity">
    <text evidence="1">Belongs to the CdaR family.</text>
</comment>
<dbReference type="Proteomes" id="UP000886814">
    <property type="component" value="Unassembled WGS sequence"/>
</dbReference>
<evidence type="ECO:0000256" key="1">
    <source>
        <dbReference type="ARBA" id="ARBA00006754"/>
    </source>
</evidence>
<feature type="domain" description="Purine catabolism PurC-like" evidence="2">
    <location>
        <begin position="16"/>
        <end position="129"/>
    </location>
</feature>
<dbReference type="Pfam" id="PF07905">
    <property type="entry name" value="PucR"/>
    <property type="match status" value="1"/>
</dbReference>
<protein>
    <submittedName>
        <fullName evidence="5">PucR family transcriptional regulator ligand-binding domain-containing protein</fullName>
    </submittedName>
</protein>
<feature type="domain" description="PucR C-terminal helix-turn-helix" evidence="3">
    <location>
        <begin position="332"/>
        <end position="387"/>
    </location>
</feature>
<dbReference type="InterPro" id="IPR028979">
    <property type="entry name" value="Ser_kin/Pase_Hpr-like_N_sf"/>
</dbReference>
<evidence type="ECO:0000259" key="2">
    <source>
        <dbReference type="Pfam" id="PF07905"/>
    </source>
</evidence>
<dbReference type="InterPro" id="IPR025736">
    <property type="entry name" value="PucR_C-HTH_dom"/>
</dbReference>
<dbReference type="Pfam" id="PF17853">
    <property type="entry name" value="GGDEF_2"/>
    <property type="match status" value="1"/>
</dbReference>